<evidence type="ECO:0000256" key="8">
    <source>
        <dbReference type="ARBA" id="ARBA00022847"/>
    </source>
</evidence>
<dbReference type="InterPro" id="IPR023051">
    <property type="entry name" value="Kup"/>
</dbReference>
<name>A0A2A2SKC3_9SPHN</name>
<feature type="transmembrane region" description="Helical" evidence="13">
    <location>
        <begin position="413"/>
        <end position="435"/>
    </location>
</feature>
<feature type="transmembrane region" description="Helical" evidence="13">
    <location>
        <begin position="385"/>
        <end position="407"/>
    </location>
</feature>
<protein>
    <recommendedName>
        <fullName evidence="13">Probable potassium transport system protein Kup</fullName>
    </recommendedName>
</protein>
<evidence type="ECO:0000256" key="3">
    <source>
        <dbReference type="ARBA" id="ARBA00022448"/>
    </source>
</evidence>
<evidence type="ECO:0000256" key="6">
    <source>
        <dbReference type="ARBA" id="ARBA00022538"/>
    </source>
</evidence>
<comment type="catalytic activity">
    <reaction evidence="13">
        <text>K(+)(in) + H(+)(in) = K(+)(out) + H(+)(out)</text>
        <dbReference type="Rhea" id="RHEA:28490"/>
        <dbReference type="ChEBI" id="CHEBI:15378"/>
        <dbReference type="ChEBI" id="CHEBI:29103"/>
    </reaction>
</comment>
<evidence type="ECO:0000256" key="9">
    <source>
        <dbReference type="ARBA" id="ARBA00022958"/>
    </source>
</evidence>
<dbReference type="GO" id="GO:0015079">
    <property type="term" value="F:potassium ion transmembrane transporter activity"/>
    <property type="evidence" value="ECO:0007669"/>
    <property type="project" value="UniProtKB-UniRule"/>
</dbReference>
<dbReference type="Proteomes" id="UP000218151">
    <property type="component" value="Unassembled WGS sequence"/>
</dbReference>
<dbReference type="InterPro" id="IPR053952">
    <property type="entry name" value="K_trans_C"/>
</dbReference>
<keyword evidence="12 13" id="KW-0472">Membrane</keyword>
<evidence type="ECO:0000256" key="10">
    <source>
        <dbReference type="ARBA" id="ARBA00022989"/>
    </source>
</evidence>
<keyword evidence="10 13" id="KW-1133">Transmembrane helix</keyword>
<comment type="subcellular location">
    <subcellularLocation>
        <location evidence="13">Cell membrane</location>
        <topology evidence="13">Multi-pass membrane protein</topology>
    </subcellularLocation>
    <subcellularLocation>
        <location evidence="1">Membrane</location>
        <topology evidence="1">Multi-pass membrane protein</topology>
    </subcellularLocation>
</comment>
<evidence type="ECO:0000256" key="1">
    <source>
        <dbReference type="ARBA" id="ARBA00004141"/>
    </source>
</evidence>
<dbReference type="PANTHER" id="PTHR30540">
    <property type="entry name" value="OSMOTIC STRESS POTASSIUM TRANSPORTER"/>
    <property type="match status" value="1"/>
</dbReference>
<keyword evidence="8 13" id="KW-0769">Symport</keyword>
<gene>
    <name evidence="16" type="primary">trkD</name>
    <name evidence="13" type="synonym">kup</name>
    <name evidence="16" type="ORF">CKY28_02740</name>
</gene>
<evidence type="ECO:0000313" key="16">
    <source>
        <dbReference type="EMBL" id="PAX09668.1"/>
    </source>
</evidence>
<dbReference type="PANTHER" id="PTHR30540:SF79">
    <property type="entry name" value="LOW AFFINITY POTASSIUM TRANSPORT SYSTEM PROTEIN KUP"/>
    <property type="match status" value="1"/>
</dbReference>
<feature type="transmembrane region" description="Helical" evidence="13">
    <location>
        <begin position="182"/>
        <end position="202"/>
    </location>
</feature>
<evidence type="ECO:0000256" key="5">
    <source>
        <dbReference type="ARBA" id="ARBA00022519"/>
    </source>
</evidence>
<feature type="transmembrane region" description="Helical" evidence="13">
    <location>
        <begin position="248"/>
        <end position="273"/>
    </location>
</feature>
<feature type="transmembrane region" description="Helical" evidence="13">
    <location>
        <begin position="214"/>
        <end position="236"/>
    </location>
</feature>
<feature type="domain" description="K+ potassium transporter integral membrane" evidence="14">
    <location>
        <begin position="58"/>
        <end position="511"/>
    </location>
</feature>
<dbReference type="HAMAP" id="MF_01522">
    <property type="entry name" value="Kup"/>
    <property type="match status" value="1"/>
</dbReference>
<comment type="similarity">
    <text evidence="2 13">Belongs to the HAK/KUP transporter (TC 2.A.72) family.</text>
</comment>
<organism evidence="16 17">
    <name type="scientific">Sphingomonas lenta</name>
    <dbReference type="NCBI Taxonomy" id="1141887"/>
    <lineage>
        <taxon>Bacteria</taxon>
        <taxon>Pseudomonadati</taxon>
        <taxon>Pseudomonadota</taxon>
        <taxon>Alphaproteobacteria</taxon>
        <taxon>Sphingomonadales</taxon>
        <taxon>Sphingomonadaceae</taxon>
        <taxon>Sphingomonas</taxon>
    </lineage>
</organism>
<keyword evidence="4 13" id="KW-1003">Cell membrane</keyword>
<dbReference type="InterPro" id="IPR053951">
    <property type="entry name" value="K_trans_N"/>
</dbReference>
<proteinExistence type="inferred from homology"/>
<feature type="transmembrane region" description="Helical" evidence="13">
    <location>
        <begin position="93"/>
        <end position="115"/>
    </location>
</feature>
<keyword evidence="5" id="KW-0997">Cell inner membrane</keyword>
<feature type="transmembrane region" description="Helical" evidence="13">
    <location>
        <begin position="442"/>
        <end position="460"/>
    </location>
</feature>
<keyword evidence="11 13" id="KW-0406">Ion transport</keyword>
<reference evidence="17" key="1">
    <citation type="submission" date="2017-09" db="EMBL/GenBank/DDBJ databases">
        <authorList>
            <person name="Feng G."/>
            <person name="Zhu H."/>
        </authorList>
    </citation>
    <scope>NUCLEOTIDE SEQUENCE [LARGE SCALE GENOMIC DNA]</scope>
    <source>
        <strain evidence="17">1PNM-20</strain>
    </source>
</reference>
<dbReference type="AlphaFoldDB" id="A0A2A2SKC3"/>
<evidence type="ECO:0000256" key="11">
    <source>
        <dbReference type="ARBA" id="ARBA00023065"/>
    </source>
</evidence>
<keyword evidence="9 13" id="KW-0630">Potassium</keyword>
<evidence type="ECO:0000256" key="4">
    <source>
        <dbReference type="ARBA" id="ARBA00022475"/>
    </source>
</evidence>
<keyword evidence="17" id="KW-1185">Reference proteome</keyword>
<dbReference type="OrthoDB" id="9805577at2"/>
<feature type="domain" description="K+ potassium transporter C-terminal" evidence="15">
    <location>
        <begin position="521"/>
        <end position="669"/>
    </location>
</feature>
<accession>A0A2A2SKC3</accession>
<evidence type="ECO:0000313" key="17">
    <source>
        <dbReference type="Proteomes" id="UP000218151"/>
    </source>
</evidence>
<evidence type="ECO:0000259" key="15">
    <source>
        <dbReference type="Pfam" id="PF22776"/>
    </source>
</evidence>
<dbReference type="RefSeq" id="WP_095996776.1">
    <property type="nucleotide sequence ID" value="NZ_NSLI01000001.1"/>
</dbReference>
<evidence type="ECO:0000259" key="14">
    <source>
        <dbReference type="Pfam" id="PF02705"/>
    </source>
</evidence>
<dbReference type="Pfam" id="PF22776">
    <property type="entry name" value="K_trans_C"/>
    <property type="match status" value="1"/>
</dbReference>
<comment type="caution">
    <text evidence="16">The sequence shown here is derived from an EMBL/GenBank/DDBJ whole genome shotgun (WGS) entry which is preliminary data.</text>
</comment>
<dbReference type="GO" id="GO:0015293">
    <property type="term" value="F:symporter activity"/>
    <property type="evidence" value="ECO:0007669"/>
    <property type="project" value="UniProtKB-UniRule"/>
</dbReference>
<keyword evidence="3 13" id="KW-0813">Transport</keyword>
<keyword evidence="6 13" id="KW-0633">Potassium transport</keyword>
<dbReference type="GO" id="GO:0005886">
    <property type="term" value="C:plasma membrane"/>
    <property type="evidence" value="ECO:0007669"/>
    <property type="project" value="UniProtKB-SubCell"/>
</dbReference>
<evidence type="ECO:0000256" key="12">
    <source>
        <dbReference type="ARBA" id="ARBA00023136"/>
    </source>
</evidence>
<dbReference type="Pfam" id="PF02705">
    <property type="entry name" value="K_trans"/>
    <property type="match status" value="1"/>
</dbReference>
<evidence type="ECO:0000256" key="13">
    <source>
        <dbReference type="HAMAP-Rule" id="MF_01522"/>
    </source>
</evidence>
<comment type="function">
    <text evidence="13">Transport of potassium into the cell. Likely operates as a K(+):H(+) symporter.</text>
</comment>
<feature type="transmembrane region" description="Helical" evidence="13">
    <location>
        <begin position="55"/>
        <end position="78"/>
    </location>
</feature>
<feature type="transmembrane region" description="Helical" evidence="13">
    <location>
        <begin position="334"/>
        <end position="364"/>
    </location>
</feature>
<keyword evidence="7 13" id="KW-0812">Transmembrane</keyword>
<evidence type="ECO:0000256" key="7">
    <source>
        <dbReference type="ARBA" id="ARBA00022692"/>
    </source>
</evidence>
<feature type="transmembrane region" description="Helical" evidence="13">
    <location>
        <begin position="145"/>
        <end position="162"/>
    </location>
</feature>
<sequence>MGAVLGARRHDGPILDHLRAPAGLSASVNITATGAAVAGATPDAPHHHGHGEEGLIKLAIGAIGIVFGDIGTSPLYAFRETFAGHHPLALDNLHIMGVISLMFWSMMIVVTLKYVTIIMRADNKGEGGSLALLALVSGKTKTKRWGSGIVLLGVFATALFYGDSMITPAVSVLSAVEGIAVAAPAAKGLILPIAVGILIFLFSIQSRGTSKVGAFFGPIMLLYFTTLAVLGFLSMMQNPEILWALSPYYAFQFFVVDPLAAFLALGSVVLAVTGAEALYADMGHFGRKPIGGSWLVYVLPALLLNYMGQGALLFREGRAALESPFYNLAPDALQLPLVVLATMAAVIASQAVISGAFSVTQQAIQLGFIPRLRIDHTSARTAGQIYIPIINWALMISVILLVLFFQTSSNLTAAYGIAVTGAMFIDNCLLAVVLFRLWHWPRWLSISLLALFFIVDGAYLTANLTKVPDGGWVPLLIGFVIFVALTTWSKGRKLMIERMREAAMPMKIFIDSAVGSATRVPGTAVFMTSTPDGVPHALLHNLKHNKVLHERVILLTVKIADQPYWPEEERAKLESLGDGFHRLILRYGFMDEVNVPAALKKVHQCGAEFRMIDTSFFLSRQTLLASERPGMALWREKLFAWMLRNAESAMEFFRLPSNRVVELGSQVEI</sequence>
<feature type="transmembrane region" description="Helical" evidence="13">
    <location>
        <begin position="472"/>
        <end position="489"/>
    </location>
</feature>
<dbReference type="InterPro" id="IPR003855">
    <property type="entry name" value="K+_transporter"/>
</dbReference>
<feature type="transmembrane region" description="Helical" evidence="13">
    <location>
        <begin position="294"/>
        <end position="314"/>
    </location>
</feature>
<evidence type="ECO:0000256" key="2">
    <source>
        <dbReference type="ARBA" id="ARBA00007019"/>
    </source>
</evidence>
<dbReference type="EMBL" id="NSLI01000001">
    <property type="protein sequence ID" value="PAX09668.1"/>
    <property type="molecule type" value="Genomic_DNA"/>
</dbReference>